<comment type="caution">
    <text evidence="4">The sequence shown here is derived from an EMBL/GenBank/DDBJ whole genome shotgun (WGS) entry which is preliminary data.</text>
</comment>
<keyword evidence="5" id="KW-1185">Reference proteome</keyword>
<organism evidence="4 5">
    <name type="scientific">Campylobacter majalis</name>
    <dbReference type="NCBI Taxonomy" id="2790656"/>
    <lineage>
        <taxon>Bacteria</taxon>
        <taxon>Pseudomonadati</taxon>
        <taxon>Campylobacterota</taxon>
        <taxon>Epsilonproteobacteria</taxon>
        <taxon>Campylobacterales</taxon>
        <taxon>Campylobacteraceae</taxon>
        <taxon>Campylobacter</taxon>
    </lineage>
</organism>
<sequence>MKKILSFLAFMLFFVGCDNNAKQDNTQVGDAAKTQVIKVGMSMDYPPFEYIDDQNNPAGFDVELIKEISNMIGFEVSLQNISFDGLIPALKAGKIDAIMSAMSATDDRRKSVDFTDSYYTTENLFIRKKNTDVTQDTFKGKQVGVQLGTVQEMAARTFNGVNVVPADNILSSIMALKTGKIDFILVDSSIGYGYLKQNEDLEEFLKLPDGSEGFSIAFDKDKHNDLIAKINNALKELKANGKFDEIAKKYDLR</sequence>
<dbReference type="Gene3D" id="3.40.190.10">
    <property type="entry name" value="Periplasmic binding protein-like II"/>
    <property type="match status" value="2"/>
</dbReference>
<evidence type="ECO:0000259" key="3">
    <source>
        <dbReference type="SMART" id="SM00062"/>
    </source>
</evidence>
<dbReference type="Pfam" id="PF00497">
    <property type="entry name" value="SBP_bac_3"/>
    <property type="match status" value="1"/>
</dbReference>
<dbReference type="PROSITE" id="PS51257">
    <property type="entry name" value="PROKAR_LIPOPROTEIN"/>
    <property type="match status" value="1"/>
</dbReference>
<dbReference type="PANTHER" id="PTHR35936">
    <property type="entry name" value="MEMBRANE-BOUND LYTIC MUREIN TRANSGLYCOSYLASE F"/>
    <property type="match status" value="1"/>
</dbReference>
<name>A0ABN7K9I5_9BACT</name>
<protein>
    <submittedName>
        <fullName evidence="4">Histidine-binding protein</fullName>
    </submittedName>
</protein>
<dbReference type="SMART" id="SM00062">
    <property type="entry name" value="PBPb"/>
    <property type="match status" value="1"/>
</dbReference>
<dbReference type="InterPro" id="IPR001638">
    <property type="entry name" value="Solute-binding_3/MltF_N"/>
</dbReference>
<accession>A0ABN7K9I5</accession>
<dbReference type="EMBL" id="CAJHOF010000013">
    <property type="protein sequence ID" value="CAD7289183.1"/>
    <property type="molecule type" value="Genomic_DNA"/>
</dbReference>
<feature type="chain" id="PRO_5047477158" evidence="2">
    <location>
        <begin position="22"/>
        <end position="253"/>
    </location>
</feature>
<feature type="domain" description="Solute-binding protein family 3/N-terminal" evidence="3">
    <location>
        <begin position="36"/>
        <end position="253"/>
    </location>
</feature>
<dbReference type="SUPFAM" id="SSF53850">
    <property type="entry name" value="Periplasmic binding protein-like II"/>
    <property type="match status" value="1"/>
</dbReference>
<keyword evidence="1 2" id="KW-0732">Signal</keyword>
<dbReference type="Proteomes" id="UP000789803">
    <property type="component" value="Unassembled WGS sequence"/>
</dbReference>
<evidence type="ECO:0000256" key="1">
    <source>
        <dbReference type="ARBA" id="ARBA00022729"/>
    </source>
</evidence>
<proteinExistence type="predicted"/>
<reference evidence="4 5" key="1">
    <citation type="submission" date="2020-11" db="EMBL/GenBank/DDBJ databases">
        <authorList>
            <person name="Peeters C."/>
        </authorList>
    </citation>
    <scope>NUCLEOTIDE SEQUENCE [LARGE SCALE GENOMIC DNA]</scope>
    <source>
        <strain evidence="4 5">LMG 7974</strain>
    </source>
</reference>
<evidence type="ECO:0000313" key="4">
    <source>
        <dbReference type="EMBL" id="CAD7289183.1"/>
    </source>
</evidence>
<evidence type="ECO:0000313" key="5">
    <source>
        <dbReference type="Proteomes" id="UP000789803"/>
    </source>
</evidence>
<dbReference type="PANTHER" id="PTHR35936:SF17">
    <property type="entry name" value="ARGININE-BINDING EXTRACELLULAR PROTEIN ARTP"/>
    <property type="match status" value="1"/>
</dbReference>
<gene>
    <name evidence="4" type="primary">hisJ</name>
    <name evidence="4" type="ORF">LMG7974_01383</name>
</gene>
<feature type="signal peptide" evidence="2">
    <location>
        <begin position="1"/>
        <end position="21"/>
    </location>
</feature>
<dbReference type="RefSeq" id="WP_229933171.1">
    <property type="nucleotide sequence ID" value="NZ_CAJHOF010000013.1"/>
</dbReference>
<evidence type="ECO:0000256" key="2">
    <source>
        <dbReference type="SAM" id="SignalP"/>
    </source>
</evidence>